<evidence type="ECO:0008006" key="12">
    <source>
        <dbReference type="Google" id="ProtNLM"/>
    </source>
</evidence>
<dbReference type="FunFam" id="3.30.420.40:FF:000495">
    <property type="entry name" value="Heat shock protein 4b"/>
    <property type="match status" value="1"/>
</dbReference>
<dbReference type="SUPFAM" id="SSF53067">
    <property type="entry name" value="Actin-like ATPase domain"/>
    <property type="match status" value="2"/>
</dbReference>
<proteinExistence type="inferred from homology"/>
<dbReference type="EMBL" id="JBEUOH010000008">
    <property type="protein sequence ID" value="KAL0883860.1"/>
    <property type="molecule type" value="Genomic_DNA"/>
</dbReference>
<dbReference type="FunFam" id="3.30.420.40:FF:000171">
    <property type="entry name" value="Heat shock 70 kDa protein 4"/>
    <property type="match status" value="1"/>
</dbReference>
<comment type="similarity">
    <text evidence="2">Belongs to the heat shock protein 70 family.</text>
</comment>
<keyword evidence="5" id="KW-0547">Nucleotide-binding</keyword>
<comment type="subcellular location">
    <subcellularLocation>
        <location evidence="1">Cytoplasm</location>
    </subcellularLocation>
</comment>
<keyword evidence="4" id="KW-0597">Phosphoprotein</keyword>
<reference evidence="10 11" key="1">
    <citation type="submission" date="2024-06" db="EMBL/GenBank/DDBJ databases">
        <title>A chromosome-level genome assembly of beet webworm, Loxostege sticticalis.</title>
        <authorList>
            <person name="Zhang Y."/>
        </authorList>
    </citation>
    <scope>NUCLEOTIDE SEQUENCE [LARGE SCALE GENOMIC DNA]</scope>
    <source>
        <strain evidence="9">AQ026</strain>
        <strain evidence="8">AQ028</strain>
        <tissue evidence="8">Male pupae</tissue>
        <tissue evidence="9">Whole body</tissue>
    </source>
</reference>
<feature type="compositionally biased region" description="Polar residues" evidence="7">
    <location>
        <begin position="529"/>
        <end position="541"/>
    </location>
</feature>
<evidence type="ECO:0000256" key="3">
    <source>
        <dbReference type="ARBA" id="ARBA00022490"/>
    </source>
</evidence>
<feature type="region of interest" description="Disordered" evidence="7">
    <location>
        <begin position="770"/>
        <end position="837"/>
    </location>
</feature>
<dbReference type="PRINTS" id="PR00301">
    <property type="entry name" value="HEATSHOCK70"/>
</dbReference>
<evidence type="ECO:0000256" key="6">
    <source>
        <dbReference type="ARBA" id="ARBA00022840"/>
    </source>
</evidence>
<feature type="compositionally biased region" description="Low complexity" evidence="7">
    <location>
        <begin position="814"/>
        <end position="831"/>
    </location>
</feature>
<evidence type="ECO:0000256" key="7">
    <source>
        <dbReference type="SAM" id="MobiDB-lite"/>
    </source>
</evidence>
<sequence length="837" mass="93617">MAAMSVIGIDFGNESCYIAVAKAGGIETIANDYSLRGTPSCVAFSPKNRILGVAAKNQMVTNMKNTVFGFKRLLGRKFSDPLVQKELKHFPFKVEPRADGGIGIRVNYLGEDNVFSPEQITAMLFTKLKDVATTALQTQINDCVISVPSYFTNAERNALLNAAAIAGLNVLRLFNETTATALTYGIYKQDLPAPEEKPRNVVFVDFGHSSLQVSACAFNKGKLRVLATASDSQCGGRDIDSALAEYFCQDFITRYKLDPKKNQRAYQRLLQEVEKLKKQMSANSTRLPLNIECFMEERDVSGDMQRSQMEQICADTFTKVERTLRAILHNAKLRPEDISSVEIVGGSTRIPAVKGLIEQVFGKHASTTLNQDESVSRGCALQCAMLSPAVRVREFSVTDVQPYAVRLAWDAARGEDGDMEVFPAFHAAPFSKMLTFYRKEPFTVSAYYSDQVPFPDTFIGQWHIKDVQPTAEGESQKVKLKVRVNIHGIITVASASLVEKKQDAAQNDNVEMENSNENVNNSQEAPMETNGSQEQPQNGPDNQEVREDEMKGEPQQKQSWTQRVGQWFSGDNADDKKDKSKEKSKKVLVKTVELPIEARTHGYSQQELNSYMEQEGKMQAQDRQEKERADARNALEEYVYELRGKLSEGETLHDFVAEDQRHKLVNQLDALEQWLYDEGEDQNRQVYSDKLTELRTEGEPIKQRRLEYELRPGALDDLSLAVQLANKAVDLYKSGDAKYAHLSEADIQKVADAAKNALNWLESARQALAHAPRHQPPPHTTHQIRQERQNLENTVNPILNKPKPKEKTPPPSNPTAGDGQPGAAPADQQPPENMDVE</sequence>
<feature type="compositionally biased region" description="Low complexity" evidence="7">
    <location>
        <begin position="507"/>
        <end position="524"/>
    </location>
</feature>
<evidence type="ECO:0000313" key="8">
    <source>
        <dbReference type="EMBL" id="KAL0839521.1"/>
    </source>
</evidence>
<protein>
    <recommendedName>
        <fullName evidence="12">97 kDa heat shock protein</fullName>
    </recommendedName>
</protein>
<dbReference type="CDD" id="cd10228">
    <property type="entry name" value="ASKHA_NBD_HSP70_HSPA4_like"/>
    <property type="match status" value="1"/>
</dbReference>
<feature type="compositionally biased region" description="Basic and acidic residues" evidence="7">
    <location>
        <begin position="543"/>
        <end position="554"/>
    </location>
</feature>
<evidence type="ECO:0000256" key="5">
    <source>
        <dbReference type="ARBA" id="ARBA00022741"/>
    </source>
</evidence>
<dbReference type="GO" id="GO:0005737">
    <property type="term" value="C:cytoplasm"/>
    <property type="evidence" value="ECO:0007669"/>
    <property type="project" value="UniProtKB-SubCell"/>
</dbReference>
<dbReference type="Gene3D" id="1.20.1270.10">
    <property type="match status" value="2"/>
</dbReference>
<dbReference type="SUPFAM" id="SSF100934">
    <property type="entry name" value="Heat shock protein 70kD (HSP70), C-terminal subdomain"/>
    <property type="match status" value="2"/>
</dbReference>
<dbReference type="InterPro" id="IPR029048">
    <property type="entry name" value="HSP70_C_sf"/>
</dbReference>
<dbReference type="InterPro" id="IPR029047">
    <property type="entry name" value="HSP70_peptide-bd_sf"/>
</dbReference>
<dbReference type="PANTHER" id="PTHR45639:SF4">
    <property type="entry name" value="HSC70CB, ISOFORM G"/>
    <property type="match status" value="1"/>
</dbReference>
<evidence type="ECO:0000313" key="11">
    <source>
        <dbReference type="Proteomes" id="UP001549921"/>
    </source>
</evidence>
<dbReference type="FunFam" id="3.90.640.10:FF:000004">
    <property type="entry name" value="Heat shock 70 kDa protein 4"/>
    <property type="match status" value="1"/>
</dbReference>
<dbReference type="EMBL" id="JBEDNZ010000008">
    <property type="protein sequence ID" value="KAL0839521.1"/>
    <property type="molecule type" value="Genomic_DNA"/>
</dbReference>
<keyword evidence="10" id="KW-1185">Reference proteome</keyword>
<dbReference type="FunFam" id="3.30.420.40:FF:000767">
    <property type="entry name" value="Heat shock protein 70 (HSP70)-4, putative"/>
    <property type="match status" value="1"/>
</dbReference>
<dbReference type="Pfam" id="PF00012">
    <property type="entry name" value="HSP70"/>
    <property type="match status" value="1"/>
</dbReference>
<dbReference type="FunFam" id="1.20.1270.10:FF:000002">
    <property type="entry name" value="Heat shock 70 kDa protein 4"/>
    <property type="match status" value="1"/>
</dbReference>
<dbReference type="SUPFAM" id="SSF100920">
    <property type="entry name" value="Heat shock protein 70kD (HSP70), peptide-binding domain"/>
    <property type="match status" value="1"/>
</dbReference>
<feature type="compositionally biased region" description="Polar residues" evidence="7">
    <location>
        <begin position="555"/>
        <end position="564"/>
    </location>
</feature>
<keyword evidence="3" id="KW-0963">Cytoplasm</keyword>
<evidence type="ECO:0000313" key="10">
    <source>
        <dbReference type="Proteomes" id="UP001549920"/>
    </source>
</evidence>
<dbReference type="Proteomes" id="UP001549921">
    <property type="component" value="Unassembled WGS sequence"/>
</dbReference>
<dbReference type="PANTHER" id="PTHR45639">
    <property type="entry name" value="HSC70CB, ISOFORM G-RELATED"/>
    <property type="match status" value="1"/>
</dbReference>
<dbReference type="Proteomes" id="UP001549920">
    <property type="component" value="Unassembled WGS sequence"/>
</dbReference>
<evidence type="ECO:0000256" key="2">
    <source>
        <dbReference type="ARBA" id="ARBA00007381"/>
    </source>
</evidence>
<name>A0ABD0T9Y6_LOXSC</name>
<evidence type="ECO:0000256" key="1">
    <source>
        <dbReference type="ARBA" id="ARBA00004496"/>
    </source>
</evidence>
<comment type="caution">
    <text evidence="8">The sequence shown here is derived from an EMBL/GenBank/DDBJ whole genome shotgun (WGS) entry which is preliminary data.</text>
</comment>
<evidence type="ECO:0000256" key="4">
    <source>
        <dbReference type="ARBA" id="ARBA00022553"/>
    </source>
</evidence>
<dbReference type="Gene3D" id="3.90.640.10">
    <property type="entry name" value="Actin, Chain A, domain 4"/>
    <property type="match status" value="1"/>
</dbReference>
<dbReference type="InterPro" id="IPR043129">
    <property type="entry name" value="ATPase_NBD"/>
</dbReference>
<dbReference type="Gene3D" id="3.30.420.40">
    <property type="match status" value="2"/>
</dbReference>
<evidence type="ECO:0000313" key="9">
    <source>
        <dbReference type="EMBL" id="KAL0883860.1"/>
    </source>
</evidence>
<feature type="region of interest" description="Disordered" evidence="7">
    <location>
        <begin position="503"/>
        <end position="584"/>
    </location>
</feature>
<accession>A0ABD0T9Y6</accession>
<dbReference type="Gene3D" id="2.60.34.10">
    <property type="entry name" value="Substrate Binding Domain Of DNAk, Chain A, domain 1"/>
    <property type="match status" value="1"/>
</dbReference>
<dbReference type="InterPro" id="IPR013126">
    <property type="entry name" value="Hsp_70_fam"/>
</dbReference>
<dbReference type="GO" id="GO:0005524">
    <property type="term" value="F:ATP binding"/>
    <property type="evidence" value="ECO:0007669"/>
    <property type="project" value="UniProtKB-KW"/>
</dbReference>
<dbReference type="Gene3D" id="3.30.30.30">
    <property type="match status" value="1"/>
</dbReference>
<dbReference type="AlphaFoldDB" id="A0ABD0T9Y6"/>
<organism evidence="8 11">
    <name type="scientific">Loxostege sticticalis</name>
    <name type="common">Beet webworm moth</name>
    <dbReference type="NCBI Taxonomy" id="481309"/>
    <lineage>
        <taxon>Eukaryota</taxon>
        <taxon>Metazoa</taxon>
        <taxon>Ecdysozoa</taxon>
        <taxon>Arthropoda</taxon>
        <taxon>Hexapoda</taxon>
        <taxon>Insecta</taxon>
        <taxon>Pterygota</taxon>
        <taxon>Neoptera</taxon>
        <taxon>Endopterygota</taxon>
        <taxon>Lepidoptera</taxon>
        <taxon>Glossata</taxon>
        <taxon>Ditrysia</taxon>
        <taxon>Pyraloidea</taxon>
        <taxon>Crambidae</taxon>
        <taxon>Pyraustinae</taxon>
        <taxon>Loxostege</taxon>
    </lineage>
</organism>
<dbReference type="FunFam" id="3.30.30.30:FF:000002">
    <property type="entry name" value="Heat shock 70 kDa protein 4"/>
    <property type="match status" value="1"/>
</dbReference>
<gene>
    <name evidence="9" type="ORF">ABMA27_015942</name>
    <name evidence="8" type="ORF">ABMA28_016223</name>
</gene>
<keyword evidence="6" id="KW-0067">ATP-binding</keyword>